<dbReference type="Proteomes" id="UP000639338">
    <property type="component" value="Unassembled WGS sequence"/>
</dbReference>
<evidence type="ECO:0000313" key="3">
    <source>
        <dbReference type="Proteomes" id="UP000639338"/>
    </source>
</evidence>
<dbReference type="EMBL" id="JACMRX010000004">
    <property type="protein sequence ID" value="KAF7991035.1"/>
    <property type="molecule type" value="Genomic_DNA"/>
</dbReference>
<evidence type="ECO:0000256" key="1">
    <source>
        <dbReference type="SAM" id="MobiDB-lite"/>
    </source>
</evidence>
<organism evidence="2 3">
    <name type="scientific">Aphidius gifuensis</name>
    <name type="common">Parasitoid wasp</name>
    <dbReference type="NCBI Taxonomy" id="684658"/>
    <lineage>
        <taxon>Eukaryota</taxon>
        <taxon>Metazoa</taxon>
        <taxon>Ecdysozoa</taxon>
        <taxon>Arthropoda</taxon>
        <taxon>Hexapoda</taxon>
        <taxon>Insecta</taxon>
        <taxon>Pterygota</taxon>
        <taxon>Neoptera</taxon>
        <taxon>Endopterygota</taxon>
        <taxon>Hymenoptera</taxon>
        <taxon>Apocrita</taxon>
        <taxon>Ichneumonoidea</taxon>
        <taxon>Braconidae</taxon>
        <taxon>Aphidiinae</taxon>
        <taxon>Aphidius</taxon>
    </lineage>
</organism>
<keyword evidence="3" id="KW-1185">Reference proteome</keyword>
<gene>
    <name evidence="2" type="ORF">HCN44_000840</name>
</gene>
<protein>
    <submittedName>
        <fullName evidence="2">Uncharacterized protein</fullName>
    </submittedName>
</protein>
<comment type="caution">
    <text evidence="2">The sequence shown here is derived from an EMBL/GenBank/DDBJ whole genome shotgun (WGS) entry which is preliminary data.</text>
</comment>
<reference evidence="2 3" key="1">
    <citation type="submission" date="2020-08" db="EMBL/GenBank/DDBJ databases">
        <title>Aphidius gifuensis genome sequencing and assembly.</title>
        <authorList>
            <person name="Du Z."/>
        </authorList>
    </citation>
    <scope>NUCLEOTIDE SEQUENCE [LARGE SCALE GENOMIC DNA]</scope>
    <source>
        <strain evidence="2">YNYX2018</strain>
        <tissue evidence="2">Adults</tissue>
    </source>
</reference>
<feature type="region of interest" description="Disordered" evidence="1">
    <location>
        <begin position="63"/>
        <end position="86"/>
    </location>
</feature>
<sequence>MQRILSDAKNSFIVEYPIPAVKEPTTASCVRLETNGKQVLSKENNDKDEVISIAGIIIKKKNFDSNDSSNDPVKRRGRPRKDLILKEIEESTRDNIDEEYNENWSTKSLN</sequence>
<evidence type="ECO:0000313" key="2">
    <source>
        <dbReference type="EMBL" id="KAF7991035.1"/>
    </source>
</evidence>
<dbReference type="AlphaFoldDB" id="A0A834XPL0"/>
<proteinExistence type="predicted"/>
<name>A0A834XPL0_APHGI</name>
<accession>A0A834XPL0</accession>